<dbReference type="GO" id="GO:0016301">
    <property type="term" value="F:kinase activity"/>
    <property type="evidence" value="ECO:0007669"/>
    <property type="project" value="UniProtKB-KW"/>
</dbReference>
<dbReference type="EMBL" id="FOCI01000007">
    <property type="protein sequence ID" value="SEM98665.1"/>
    <property type="molecule type" value="Genomic_DNA"/>
</dbReference>
<dbReference type="GO" id="GO:0006355">
    <property type="term" value="P:regulation of DNA-templated transcription"/>
    <property type="evidence" value="ECO:0007669"/>
    <property type="project" value="InterPro"/>
</dbReference>
<dbReference type="InterPro" id="IPR014710">
    <property type="entry name" value="RmlC-like_jellyroll"/>
</dbReference>
<evidence type="ECO:0000313" key="6">
    <source>
        <dbReference type="Proteomes" id="UP000199585"/>
    </source>
</evidence>
<dbReference type="Pfam" id="PF13545">
    <property type="entry name" value="HTH_Crp_2"/>
    <property type="match status" value="1"/>
</dbReference>
<dbReference type="InterPro" id="IPR018490">
    <property type="entry name" value="cNMP-bd_dom_sf"/>
</dbReference>
<accession>A0A1H8CUC6</accession>
<keyword evidence="2" id="KW-0238">DNA-binding</keyword>
<evidence type="ECO:0000256" key="3">
    <source>
        <dbReference type="ARBA" id="ARBA00023163"/>
    </source>
</evidence>
<evidence type="ECO:0000256" key="2">
    <source>
        <dbReference type="ARBA" id="ARBA00023125"/>
    </source>
</evidence>
<keyword evidence="3" id="KW-0804">Transcription</keyword>
<name>A0A1H8CUC6_9RHOB</name>
<protein>
    <submittedName>
        <fullName evidence="5">cAMP-binding domain of CRP or a regulatory subunit of cAMP-dependent protein kinases</fullName>
    </submittedName>
</protein>
<dbReference type="SUPFAM" id="SSF46785">
    <property type="entry name" value="Winged helix' DNA-binding domain"/>
    <property type="match status" value="1"/>
</dbReference>
<feature type="domain" description="HTH crp-type" evidence="4">
    <location>
        <begin position="148"/>
        <end position="222"/>
    </location>
</feature>
<dbReference type="AlphaFoldDB" id="A0A1H8CUC6"/>
<reference evidence="5 6" key="1">
    <citation type="submission" date="2016-10" db="EMBL/GenBank/DDBJ databases">
        <authorList>
            <person name="de Groot N.N."/>
        </authorList>
    </citation>
    <scope>NUCLEOTIDE SEQUENCE [LARGE SCALE GENOMIC DNA]</scope>
    <source>
        <strain evidence="5 6">DSM 16213</strain>
    </source>
</reference>
<gene>
    <name evidence="5" type="ORF">SAMN04488003_107113</name>
</gene>
<evidence type="ECO:0000256" key="1">
    <source>
        <dbReference type="ARBA" id="ARBA00023015"/>
    </source>
</evidence>
<dbReference type="GO" id="GO:0003677">
    <property type="term" value="F:DNA binding"/>
    <property type="evidence" value="ECO:0007669"/>
    <property type="project" value="UniProtKB-KW"/>
</dbReference>
<keyword evidence="5" id="KW-0808">Transferase</keyword>
<sequence length="243" mass="27365">MKPNQSAFLTRICRHATLDTVEREALIRLEGQPESRSKRDPVFTDTRPDDRIAILRSGWAVARVRSAGDQTTITQIYMAGDIIGLSDLGFKAPQHETTMQTDGVVNLLSRSALCDLGLSQPRLFAMLLSLSSLDATAMNDRLHAITRFSAEDRLMHFLLSIKAKTEQTMDHASDRFPLPFSQKEIGDALGLTDIYVNRLLRGLQKSGQLTLSRPYVRITDRAAWEQRLNFQDRFGCLDVNWAS</sequence>
<dbReference type="Gene3D" id="2.60.120.10">
    <property type="entry name" value="Jelly Rolls"/>
    <property type="match status" value="1"/>
</dbReference>
<keyword evidence="5" id="KW-0418">Kinase</keyword>
<dbReference type="InterPro" id="IPR012318">
    <property type="entry name" value="HTH_CRP"/>
</dbReference>
<evidence type="ECO:0000259" key="4">
    <source>
        <dbReference type="PROSITE" id="PS51063"/>
    </source>
</evidence>
<dbReference type="PROSITE" id="PS51063">
    <property type="entry name" value="HTH_CRP_2"/>
    <property type="match status" value="1"/>
</dbReference>
<dbReference type="Proteomes" id="UP000199585">
    <property type="component" value="Unassembled WGS sequence"/>
</dbReference>
<dbReference type="SMART" id="SM00419">
    <property type="entry name" value="HTH_CRP"/>
    <property type="match status" value="1"/>
</dbReference>
<evidence type="ECO:0000313" key="5">
    <source>
        <dbReference type="EMBL" id="SEM98665.1"/>
    </source>
</evidence>
<keyword evidence="6" id="KW-1185">Reference proteome</keyword>
<organism evidence="5 6">
    <name type="scientific">Loktanella fryxellensis</name>
    <dbReference type="NCBI Taxonomy" id="245187"/>
    <lineage>
        <taxon>Bacteria</taxon>
        <taxon>Pseudomonadati</taxon>
        <taxon>Pseudomonadota</taxon>
        <taxon>Alphaproteobacteria</taxon>
        <taxon>Rhodobacterales</taxon>
        <taxon>Roseobacteraceae</taxon>
        <taxon>Loktanella</taxon>
    </lineage>
</organism>
<dbReference type="RefSeq" id="WP_089901055.1">
    <property type="nucleotide sequence ID" value="NZ_FOCI01000007.1"/>
</dbReference>
<proteinExistence type="predicted"/>
<keyword evidence="1" id="KW-0805">Transcription regulation</keyword>
<dbReference type="SUPFAM" id="SSF51206">
    <property type="entry name" value="cAMP-binding domain-like"/>
    <property type="match status" value="1"/>
</dbReference>
<dbReference type="InterPro" id="IPR036390">
    <property type="entry name" value="WH_DNA-bd_sf"/>
</dbReference>
<dbReference type="STRING" id="245187.SAMN04488003_107113"/>
<dbReference type="OrthoDB" id="7584044at2"/>